<evidence type="ECO:0000259" key="2">
    <source>
        <dbReference type="Pfam" id="PF06439"/>
    </source>
</evidence>
<feature type="chain" id="PRO_5037395751" evidence="1">
    <location>
        <begin position="19"/>
        <end position="203"/>
    </location>
</feature>
<gene>
    <name evidence="3" type="ORF">JIN85_05785</name>
</gene>
<dbReference type="GO" id="GO:0016787">
    <property type="term" value="F:hydrolase activity"/>
    <property type="evidence" value="ECO:0007669"/>
    <property type="project" value="InterPro"/>
</dbReference>
<keyword evidence="4" id="KW-1185">Reference proteome</keyword>
<dbReference type="AlphaFoldDB" id="A0A934VV83"/>
<dbReference type="Proteomes" id="UP000603141">
    <property type="component" value="Unassembled WGS sequence"/>
</dbReference>
<accession>A0A934VV83</accession>
<keyword evidence="1" id="KW-0732">Signal</keyword>
<dbReference type="EMBL" id="JAENIJ010000006">
    <property type="protein sequence ID" value="MBK1881915.1"/>
    <property type="molecule type" value="Genomic_DNA"/>
</dbReference>
<evidence type="ECO:0000313" key="3">
    <source>
        <dbReference type="EMBL" id="MBK1881915.1"/>
    </source>
</evidence>
<proteinExistence type="predicted"/>
<feature type="signal peptide" evidence="1">
    <location>
        <begin position="1"/>
        <end position="18"/>
    </location>
</feature>
<evidence type="ECO:0000313" key="4">
    <source>
        <dbReference type="Proteomes" id="UP000603141"/>
    </source>
</evidence>
<comment type="caution">
    <text evidence="3">The sequence shown here is derived from an EMBL/GenBank/DDBJ whole genome shotgun (WGS) entry which is preliminary data.</text>
</comment>
<dbReference type="InterPro" id="IPR010496">
    <property type="entry name" value="AL/BT2_dom"/>
</dbReference>
<dbReference type="Gene3D" id="2.60.120.560">
    <property type="entry name" value="Exo-inulinase, domain 1"/>
    <property type="match status" value="1"/>
</dbReference>
<feature type="domain" description="3-keto-alpha-glucoside-1,2-lyase/3-keto-2-hydroxy-glucal hydratase" evidence="2">
    <location>
        <begin position="23"/>
        <end position="199"/>
    </location>
</feature>
<evidence type="ECO:0000256" key="1">
    <source>
        <dbReference type="SAM" id="SignalP"/>
    </source>
</evidence>
<organism evidence="3 4">
    <name type="scientific">Luteolibacter pohnpeiensis</name>
    <dbReference type="NCBI Taxonomy" id="454153"/>
    <lineage>
        <taxon>Bacteria</taxon>
        <taxon>Pseudomonadati</taxon>
        <taxon>Verrucomicrobiota</taxon>
        <taxon>Verrucomicrobiia</taxon>
        <taxon>Verrucomicrobiales</taxon>
        <taxon>Verrucomicrobiaceae</taxon>
        <taxon>Luteolibacter</taxon>
    </lineage>
</organism>
<dbReference type="Pfam" id="PF06439">
    <property type="entry name" value="3keto-disac_hyd"/>
    <property type="match status" value="1"/>
</dbReference>
<sequence>MKKLALTFLACLPLMASAAPEKGFISLFDGKTLDGWKVNEHQESFTIQDGAIQANGERAHCYYVGGDKEGVYKNFVLRLDVMTRKGANGGVYFHSKFINEGWPTSTGYEVQVNNTQSDWQKSGSLYSTVSNKEPFKDDEWMKYEITVKDHHIKVEVNGKELVDYTEEEGKQKLLKDGGLIALQAHDPGSTVLYKNIRIKPLKD</sequence>
<reference evidence="3" key="1">
    <citation type="submission" date="2021-01" db="EMBL/GenBank/DDBJ databases">
        <title>Modified the classification status of verrucomicrobia.</title>
        <authorList>
            <person name="Feng X."/>
        </authorList>
    </citation>
    <scope>NUCLEOTIDE SEQUENCE</scope>
    <source>
        <strain evidence="3">KCTC 22041</strain>
    </source>
</reference>
<name>A0A934VV83_9BACT</name>
<protein>
    <submittedName>
        <fullName evidence="3">DUF1080 domain-containing protein</fullName>
    </submittedName>
</protein>
<dbReference type="RefSeq" id="WP_200268525.1">
    <property type="nucleotide sequence ID" value="NZ_JAENIJ010000006.1"/>
</dbReference>